<dbReference type="STRING" id="1149755.A0A2J6SCR9"/>
<keyword evidence="2" id="KW-1185">Reference proteome</keyword>
<proteinExistence type="predicted"/>
<organism evidence="1 2">
    <name type="scientific">Hyaloscypha variabilis (strain UAMH 11265 / GT02V1 / F)</name>
    <name type="common">Meliniomyces variabilis</name>
    <dbReference type="NCBI Taxonomy" id="1149755"/>
    <lineage>
        <taxon>Eukaryota</taxon>
        <taxon>Fungi</taxon>
        <taxon>Dikarya</taxon>
        <taxon>Ascomycota</taxon>
        <taxon>Pezizomycotina</taxon>
        <taxon>Leotiomycetes</taxon>
        <taxon>Helotiales</taxon>
        <taxon>Hyaloscyphaceae</taxon>
        <taxon>Hyaloscypha</taxon>
        <taxon>Hyaloscypha variabilis</taxon>
    </lineage>
</organism>
<evidence type="ECO:0000313" key="2">
    <source>
        <dbReference type="Proteomes" id="UP000235786"/>
    </source>
</evidence>
<protein>
    <submittedName>
        <fullName evidence="1">Uncharacterized protein</fullName>
    </submittedName>
</protein>
<accession>A0A2J6SCR9</accession>
<name>A0A2J6SCR9_HYAVF</name>
<sequence length="256" mass="29067">MLGSWNLFRSDGGIELVPEISLIIVQQLVGQSPNAVKSLLLLSKSCHFLLKRYEKSITHRLSYNDDDLVYTNMQQPIIRSSGGTGKETVTALSFPWFCELMHRSNTINFLTSHEITHMEDSTNDWPTLDVPKAELRQRLAMFKKRALLLLYQLADCAVGVEGTRNIRARQSIFLDNLSTQELARLGVMVEVIGQGYFSLTKARLSLEHSATDLLLTANSELSYFDSSMSIPYNESVNDNWIRECMCVFEDLIQRHG</sequence>
<evidence type="ECO:0000313" key="1">
    <source>
        <dbReference type="EMBL" id="PMD48559.1"/>
    </source>
</evidence>
<reference evidence="1 2" key="1">
    <citation type="submission" date="2016-04" db="EMBL/GenBank/DDBJ databases">
        <title>A degradative enzymes factory behind the ericoid mycorrhizal symbiosis.</title>
        <authorList>
            <consortium name="DOE Joint Genome Institute"/>
            <person name="Martino E."/>
            <person name="Morin E."/>
            <person name="Grelet G."/>
            <person name="Kuo A."/>
            <person name="Kohler A."/>
            <person name="Daghino S."/>
            <person name="Barry K."/>
            <person name="Choi C."/>
            <person name="Cichocki N."/>
            <person name="Clum A."/>
            <person name="Copeland A."/>
            <person name="Hainaut M."/>
            <person name="Haridas S."/>
            <person name="Labutti K."/>
            <person name="Lindquist E."/>
            <person name="Lipzen A."/>
            <person name="Khouja H.-R."/>
            <person name="Murat C."/>
            <person name="Ohm R."/>
            <person name="Olson A."/>
            <person name="Spatafora J."/>
            <person name="Veneault-Fourrey C."/>
            <person name="Henrissat B."/>
            <person name="Grigoriev I."/>
            <person name="Martin F."/>
            <person name="Perotto S."/>
        </authorList>
    </citation>
    <scope>NUCLEOTIDE SEQUENCE [LARGE SCALE GENOMIC DNA]</scope>
    <source>
        <strain evidence="1 2">F</strain>
    </source>
</reference>
<dbReference type="OrthoDB" id="3511743at2759"/>
<dbReference type="EMBL" id="KZ613937">
    <property type="protein sequence ID" value="PMD48559.1"/>
    <property type="molecule type" value="Genomic_DNA"/>
</dbReference>
<gene>
    <name evidence="1" type="ORF">L207DRAFT_9853</name>
</gene>
<dbReference type="AlphaFoldDB" id="A0A2J6SCR9"/>
<dbReference type="Proteomes" id="UP000235786">
    <property type="component" value="Unassembled WGS sequence"/>
</dbReference>